<dbReference type="RefSeq" id="YP_009316522.1">
    <property type="nucleotide sequence ID" value="NC_031814.1"/>
</dbReference>
<dbReference type="GeneID" id="30217148"/>
<keyword evidence="1" id="KW-0496">Mitochondrion</keyword>
<name>A0A1D8MGK8_9FLOR</name>
<dbReference type="EMBL" id="KU885455">
    <property type="protein sequence ID" value="AOV83605.1"/>
    <property type="molecule type" value="Genomic_DNA"/>
</dbReference>
<organism evidence="1">
    <name type="scientific">Kappaphycus alvarezii</name>
    <dbReference type="NCBI Taxonomy" id="38544"/>
    <lineage>
        <taxon>Eukaryota</taxon>
        <taxon>Rhodophyta</taxon>
        <taxon>Florideophyceae</taxon>
        <taxon>Rhodymeniophycidae</taxon>
        <taxon>Gigartinales</taxon>
        <taxon>Solieriaceae</taxon>
        <taxon>Kappaphycus</taxon>
    </lineage>
</organism>
<proteinExistence type="predicted"/>
<reference evidence="1" key="1">
    <citation type="submission" date="2016-03" db="EMBL/GenBank/DDBJ databases">
        <title>Complete mitochondrial genome of Kappaphycus alvarezii.</title>
        <authorList>
            <person name="Liang J."/>
            <person name="Zhang L."/>
            <person name="Liu T."/>
        </authorList>
    </citation>
    <scope>NUCLEOTIDE SEQUENCE</scope>
</reference>
<dbReference type="AlphaFoldDB" id="A0A1D8MGK8"/>
<geneLocation type="mitochondrion" evidence="1"/>
<keyword evidence="1" id="KW-0687">Ribonucleoprotein</keyword>
<keyword evidence="1" id="KW-0689">Ribosomal protein</keyword>
<evidence type="ECO:0000313" key="1">
    <source>
        <dbReference type="EMBL" id="AOV83605.1"/>
    </source>
</evidence>
<sequence length="86" mass="10641">MMLNFKSKKELNQYKTRKTKRCTLNDENLPRVNHSNYFIYSNFSRFMNKEKLLLNKSIVMNFINTESGSLYVLRKWCDNFFHRLYW</sequence>
<gene>
    <name evidence="1" type="primary">rpl20</name>
</gene>
<accession>A0A1D8MGK8</accession>
<dbReference type="GO" id="GO:0005840">
    <property type="term" value="C:ribosome"/>
    <property type="evidence" value="ECO:0007669"/>
    <property type="project" value="UniProtKB-KW"/>
</dbReference>
<protein>
    <submittedName>
        <fullName evidence="1">Ribosomal protein L20</fullName>
    </submittedName>
</protein>